<dbReference type="STRING" id="454.Lisr_0525"/>
<dbReference type="EMBL" id="LNYH01000017">
    <property type="protein sequence ID" value="KTD32006.1"/>
    <property type="molecule type" value="Genomic_DNA"/>
</dbReference>
<dbReference type="SUPFAM" id="SSF51556">
    <property type="entry name" value="Metallo-dependent hydrolases"/>
    <property type="match status" value="1"/>
</dbReference>
<keyword evidence="2" id="KW-1185">Reference proteome</keyword>
<dbReference type="PANTHER" id="PTHR11409:SF43">
    <property type="entry name" value="ADENOSINE DEAMINASE"/>
    <property type="match status" value="1"/>
</dbReference>
<dbReference type="GO" id="GO:0005829">
    <property type="term" value="C:cytosol"/>
    <property type="evidence" value="ECO:0007669"/>
    <property type="project" value="TreeGrafter"/>
</dbReference>
<evidence type="ECO:0000313" key="2">
    <source>
        <dbReference type="Proteomes" id="UP000054761"/>
    </source>
</evidence>
<dbReference type="InterPro" id="IPR006330">
    <property type="entry name" value="Ado/ade_deaminase"/>
</dbReference>
<dbReference type="GO" id="GO:0006154">
    <property type="term" value="P:adenosine catabolic process"/>
    <property type="evidence" value="ECO:0007669"/>
    <property type="project" value="TreeGrafter"/>
</dbReference>
<proteinExistence type="predicted"/>
<accession>A0A0W0WIY3</accession>
<dbReference type="AlphaFoldDB" id="A0A0W0WIY3"/>
<sequence>MNIFRPFLFVIFLSFVLSAKANVNLYFNQIKNNPDKLHAFLKKMPKGGELHYHLDGGVLPEKMIQWAAEEHYCLQKDTLVIKKTMNDCGQDVSSKQLVKSPGLYEQTVRAWSMKDFVSTKESGHDHFFNSFPKFMPLAFDKQTEILAEILKQAAQQNVLYLELMVSPDKARSSEFAQSISKMDTLAKKKQALLRNKAFLNNIQSTVAETTNILKKARQRLGCDRTPKQKACKITVKFQYYVLREQSANAVFAQALSAFAAAANSSDLVAVNLVQA</sequence>
<dbReference type="InterPro" id="IPR032466">
    <property type="entry name" value="Metal_Hydrolase"/>
</dbReference>
<dbReference type="GO" id="GO:0046103">
    <property type="term" value="P:inosine biosynthetic process"/>
    <property type="evidence" value="ECO:0007669"/>
    <property type="project" value="TreeGrafter"/>
</dbReference>
<organism evidence="1 2">
    <name type="scientific">Legionella israelensis</name>
    <dbReference type="NCBI Taxonomy" id="454"/>
    <lineage>
        <taxon>Bacteria</taxon>
        <taxon>Pseudomonadati</taxon>
        <taxon>Pseudomonadota</taxon>
        <taxon>Gammaproteobacteria</taxon>
        <taxon>Legionellales</taxon>
        <taxon>Legionellaceae</taxon>
        <taxon>Legionella</taxon>
    </lineage>
</organism>
<dbReference type="GO" id="GO:0004000">
    <property type="term" value="F:adenosine deaminase activity"/>
    <property type="evidence" value="ECO:0007669"/>
    <property type="project" value="TreeGrafter"/>
</dbReference>
<reference evidence="1 2" key="1">
    <citation type="submission" date="2015-11" db="EMBL/GenBank/DDBJ databases">
        <title>Genomic analysis of 38 Legionella species identifies large and diverse effector repertoires.</title>
        <authorList>
            <person name="Burstein D."/>
            <person name="Amaro F."/>
            <person name="Zusman T."/>
            <person name="Lifshitz Z."/>
            <person name="Cohen O."/>
            <person name="Gilbert J.A."/>
            <person name="Pupko T."/>
            <person name="Shuman H.A."/>
            <person name="Segal G."/>
        </authorList>
    </citation>
    <scope>NUCLEOTIDE SEQUENCE [LARGE SCALE GENOMIC DNA]</scope>
    <source>
        <strain evidence="1 2">Bercovier 4</strain>
    </source>
</reference>
<evidence type="ECO:0000313" key="1">
    <source>
        <dbReference type="EMBL" id="KTD32006.1"/>
    </source>
</evidence>
<protein>
    <submittedName>
        <fullName evidence="1">Adenosine deaminase</fullName>
    </submittedName>
</protein>
<name>A0A0W0WIY3_9GAMM</name>
<dbReference type="Proteomes" id="UP000054761">
    <property type="component" value="Unassembled WGS sequence"/>
</dbReference>
<feature type="non-terminal residue" evidence="1">
    <location>
        <position position="275"/>
    </location>
</feature>
<dbReference type="PATRIC" id="fig|454.4.peg.554"/>
<dbReference type="PANTHER" id="PTHR11409">
    <property type="entry name" value="ADENOSINE DEAMINASE"/>
    <property type="match status" value="1"/>
</dbReference>
<dbReference type="Gene3D" id="3.20.20.140">
    <property type="entry name" value="Metal-dependent hydrolases"/>
    <property type="match status" value="1"/>
</dbReference>
<dbReference type="GO" id="GO:0043103">
    <property type="term" value="P:hypoxanthine salvage"/>
    <property type="evidence" value="ECO:0007669"/>
    <property type="project" value="TreeGrafter"/>
</dbReference>
<gene>
    <name evidence="1" type="primary">add_1</name>
    <name evidence="1" type="ORF">Lisr_0525</name>
</gene>
<comment type="caution">
    <text evidence="1">The sequence shown here is derived from an EMBL/GenBank/DDBJ whole genome shotgun (WGS) entry which is preliminary data.</text>
</comment>